<dbReference type="Proteomes" id="UP001215598">
    <property type="component" value="Unassembled WGS sequence"/>
</dbReference>
<name>A0AAD7J9H1_9AGAR</name>
<protein>
    <submittedName>
        <fullName evidence="2">Uncharacterized protein</fullName>
    </submittedName>
</protein>
<feature type="region of interest" description="Disordered" evidence="1">
    <location>
        <begin position="151"/>
        <end position="274"/>
    </location>
</feature>
<dbReference type="EMBL" id="JARKIB010000038">
    <property type="protein sequence ID" value="KAJ7759919.1"/>
    <property type="molecule type" value="Genomic_DNA"/>
</dbReference>
<organism evidence="2 3">
    <name type="scientific">Mycena metata</name>
    <dbReference type="NCBI Taxonomy" id="1033252"/>
    <lineage>
        <taxon>Eukaryota</taxon>
        <taxon>Fungi</taxon>
        <taxon>Dikarya</taxon>
        <taxon>Basidiomycota</taxon>
        <taxon>Agaricomycotina</taxon>
        <taxon>Agaricomycetes</taxon>
        <taxon>Agaricomycetidae</taxon>
        <taxon>Agaricales</taxon>
        <taxon>Marasmiineae</taxon>
        <taxon>Mycenaceae</taxon>
        <taxon>Mycena</taxon>
    </lineage>
</organism>
<comment type="caution">
    <text evidence="2">The sequence shown here is derived from an EMBL/GenBank/DDBJ whole genome shotgun (WGS) entry which is preliminary data.</text>
</comment>
<proteinExistence type="predicted"/>
<gene>
    <name evidence="2" type="ORF">B0H16DRAFT_1815116</name>
</gene>
<feature type="compositionally biased region" description="Low complexity" evidence="1">
    <location>
        <begin position="177"/>
        <end position="212"/>
    </location>
</feature>
<feature type="compositionally biased region" description="Low complexity" evidence="1">
    <location>
        <begin position="238"/>
        <end position="250"/>
    </location>
</feature>
<evidence type="ECO:0000256" key="1">
    <source>
        <dbReference type="SAM" id="MobiDB-lite"/>
    </source>
</evidence>
<dbReference type="AlphaFoldDB" id="A0AAD7J9H1"/>
<evidence type="ECO:0000313" key="2">
    <source>
        <dbReference type="EMBL" id="KAJ7759919.1"/>
    </source>
</evidence>
<accession>A0AAD7J9H1</accession>
<feature type="compositionally biased region" description="Low complexity" evidence="1">
    <location>
        <begin position="152"/>
        <end position="169"/>
    </location>
</feature>
<evidence type="ECO:0000313" key="3">
    <source>
        <dbReference type="Proteomes" id="UP001215598"/>
    </source>
</evidence>
<keyword evidence="3" id="KW-1185">Reference proteome</keyword>
<sequence length="304" mass="34018">MIDTGRQTSAPVPTQPLNAVNTGRVRRIGYGSIELRPTQLGMKYRNYNLEILCSPTPLDSTFYFPAHPTRLGPFITTAHFSPYMPRLSSRQARTRRILHAYLHYHTTRLKKQIKRKNRIKRALRRAGFTTEEQEHACLPDSPQLQEEFMQLSLTPSSSESSSDSSMNDIPDSDDSDSTTSNSWSDILGSDWRGSGDSSQSSDDSTSSSFSDGGDADDEMPELLPLGYLDSDDEDDSELSSTESSTESLSSATGQDPFDWDTLPTDADLNVPRSNNPLRWVRHSLEQMHAQRYEMARDTLHSATG</sequence>
<reference evidence="2" key="1">
    <citation type="submission" date="2023-03" db="EMBL/GenBank/DDBJ databases">
        <title>Massive genome expansion in bonnet fungi (Mycena s.s.) driven by repeated elements and novel gene families across ecological guilds.</title>
        <authorList>
            <consortium name="Lawrence Berkeley National Laboratory"/>
            <person name="Harder C.B."/>
            <person name="Miyauchi S."/>
            <person name="Viragh M."/>
            <person name="Kuo A."/>
            <person name="Thoen E."/>
            <person name="Andreopoulos B."/>
            <person name="Lu D."/>
            <person name="Skrede I."/>
            <person name="Drula E."/>
            <person name="Henrissat B."/>
            <person name="Morin E."/>
            <person name="Kohler A."/>
            <person name="Barry K."/>
            <person name="LaButti K."/>
            <person name="Morin E."/>
            <person name="Salamov A."/>
            <person name="Lipzen A."/>
            <person name="Mereny Z."/>
            <person name="Hegedus B."/>
            <person name="Baldrian P."/>
            <person name="Stursova M."/>
            <person name="Weitz H."/>
            <person name="Taylor A."/>
            <person name="Grigoriev I.V."/>
            <person name="Nagy L.G."/>
            <person name="Martin F."/>
            <person name="Kauserud H."/>
        </authorList>
    </citation>
    <scope>NUCLEOTIDE SEQUENCE</scope>
    <source>
        <strain evidence="2">CBHHK182m</strain>
    </source>
</reference>